<feature type="domain" description="Peptidase S33 tripeptidyl aminopeptidase-like C-terminal" evidence="5">
    <location>
        <begin position="381"/>
        <end position="474"/>
    </location>
</feature>
<evidence type="ECO:0000256" key="3">
    <source>
        <dbReference type="ARBA" id="ARBA00022801"/>
    </source>
</evidence>
<keyword evidence="2 4" id="KW-0732">Signal</keyword>
<organism evidence="6 7">
    <name type="scientific">Stackebrandtia nassauensis (strain DSM 44728 / CIP 108903 / NRRL B-16338 / NBRC 102104 / LLR-40K-21)</name>
    <dbReference type="NCBI Taxonomy" id="446470"/>
    <lineage>
        <taxon>Bacteria</taxon>
        <taxon>Bacillati</taxon>
        <taxon>Actinomycetota</taxon>
        <taxon>Actinomycetes</taxon>
        <taxon>Glycomycetales</taxon>
        <taxon>Glycomycetaceae</taxon>
        <taxon>Stackebrandtia</taxon>
    </lineage>
</organism>
<evidence type="ECO:0000256" key="4">
    <source>
        <dbReference type="SAM" id="SignalP"/>
    </source>
</evidence>
<dbReference type="Pfam" id="PF08386">
    <property type="entry name" value="Abhydrolase_4"/>
    <property type="match status" value="1"/>
</dbReference>
<evidence type="ECO:0000313" key="6">
    <source>
        <dbReference type="EMBL" id="ADD45895.1"/>
    </source>
</evidence>
<dbReference type="RefSeq" id="WP_013021466.1">
    <property type="nucleotide sequence ID" value="NC_013947.1"/>
</dbReference>
<feature type="chain" id="PRO_5039064664" evidence="4">
    <location>
        <begin position="26"/>
        <end position="476"/>
    </location>
</feature>
<proteinExistence type="inferred from homology"/>
<dbReference type="InterPro" id="IPR051601">
    <property type="entry name" value="Serine_prot/Carboxylest_S33"/>
</dbReference>
<dbReference type="AlphaFoldDB" id="D3Q410"/>
<dbReference type="STRING" id="446470.Snas_6275"/>
<evidence type="ECO:0000259" key="5">
    <source>
        <dbReference type="Pfam" id="PF08386"/>
    </source>
</evidence>
<dbReference type="Gene3D" id="3.40.50.1820">
    <property type="entry name" value="alpha/beta hydrolase"/>
    <property type="match status" value="1"/>
</dbReference>
<accession>D3Q410</accession>
<evidence type="ECO:0000256" key="1">
    <source>
        <dbReference type="ARBA" id="ARBA00010088"/>
    </source>
</evidence>
<dbReference type="InterPro" id="IPR029058">
    <property type="entry name" value="AB_hydrolase_fold"/>
</dbReference>
<evidence type="ECO:0000313" key="7">
    <source>
        <dbReference type="Proteomes" id="UP000000844"/>
    </source>
</evidence>
<sequence>MKRKLVLISALTAVLAAAVVYSANAGATTSEVNWKPCGDKPGAECGTLEVPRDWDDPDSKTVTLNLSRRVATDPDKRVGVLFYNPGGPGQGAADLVRDYAEQKFSPRLRERFDIVGIDPRGVAGSQAVKCDKPVNDPKVSLFPDNEDEYRKLLAHNKEVADSCDDLIADVGTDNVAQDFDAVRSALGEDSITYFGQSYGSMLGTAYAQRFPQRVRAMSLDGVVDHGMPSEQMVSEASSAVEESFESFADWCAKNEKCALHGRDVGEVWDATVAKAEAEPIPVPGKRALTAEELRFAAYAMLNMVPEFGSELGKAIAAAEKGDGTAFAAIRAEAENPATSAAYRSILCMDIDPGVDGYDELRDRLADARKRSPHMGGTSEFWNMTAGCLNWPVPPSNPQGPIDIDGVPPTLLVGNTGDPATPVEWAESLSQGIEDSRVLTYDGTGHTAYLRSKCVTERVDDYLVDAKLPKPGEVCRE</sequence>
<dbReference type="SUPFAM" id="SSF53474">
    <property type="entry name" value="alpha/beta-Hydrolases"/>
    <property type="match status" value="1"/>
</dbReference>
<reference evidence="6 7" key="1">
    <citation type="journal article" date="2009" name="Stand. Genomic Sci.">
        <title>Complete genome sequence of Stackebrandtia nassauensis type strain (LLR-40K-21).</title>
        <authorList>
            <person name="Munk C."/>
            <person name="Lapidus A."/>
            <person name="Copeland A."/>
            <person name="Jando M."/>
            <person name="Mayilraj S."/>
            <person name="Glavina Del Rio T."/>
            <person name="Nolan M."/>
            <person name="Chen F."/>
            <person name="Lucas S."/>
            <person name="Tice H."/>
            <person name="Cheng J.F."/>
            <person name="Han C."/>
            <person name="Detter J.C."/>
            <person name="Bruce D."/>
            <person name="Goodwin L."/>
            <person name="Chain P."/>
            <person name="Pitluck S."/>
            <person name="Goker M."/>
            <person name="Ovchinikova G."/>
            <person name="Pati A."/>
            <person name="Ivanova N."/>
            <person name="Mavromatis K."/>
            <person name="Chen A."/>
            <person name="Palaniappan K."/>
            <person name="Land M."/>
            <person name="Hauser L."/>
            <person name="Chang Y.J."/>
            <person name="Jeffries C.D."/>
            <person name="Bristow J."/>
            <person name="Eisen J.A."/>
            <person name="Markowitz V."/>
            <person name="Hugenholtz P."/>
            <person name="Kyrpides N.C."/>
            <person name="Klenk H.P."/>
        </authorList>
    </citation>
    <scope>NUCLEOTIDE SEQUENCE [LARGE SCALE GENOMIC DNA]</scope>
    <source>
        <strain evidence="7">DSM 44728 / CIP 108903 / NRRL B-16338 / NBRC 102104 / LLR-40K-21</strain>
    </source>
</reference>
<keyword evidence="3" id="KW-0378">Hydrolase</keyword>
<evidence type="ECO:0000256" key="2">
    <source>
        <dbReference type="ARBA" id="ARBA00022729"/>
    </source>
</evidence>
<comment type="similarity">
    <text evidence="1">Belongs to the peptidase S33 family.</text>
</comment>
<gene>
    <name evidence="6" type="ordered locus">Snas_6275</name>
</gene>
<dbReference type="eggNOG" id="COG0596">
    <property type="taxonomic scope" value="Bacteria"/>
</dbReference>
<dbReference type="PANTHER" id="PTHR43248:SF29">
    <property type="entry name" value="TRIPEPTIDYL AMINOPEPTIDASE"/>
    <property type="match status" value="1"/>
</dbReference>
<dbReference type="KEGG" id="sna:Snas_6275"/>
<dbReference type="InterPro" id="IPR013595">
    <property type="entry name" value="Pept_S33_TAP-like_C"/>
</dbReference>
<keyword evidence="7" id="KW-1185">Reference proteome</keyword>
<dbReference type="HOGENOM" id="CLU_013364_3_1_11"/>
<dbReference type="Proteomes" id="UP000000844">
    <property type="component" value="Chromosome"/>
</dbReference>
<name>D3Q410_STANL</name>
<feature type="signal peptide" evidence="4">
    <location>
        <begin position="1"/>
        <end position="25"/>
    </location>
</feature>
<dbReference type="PANTHER" id="PTHR43248">
    <property type="entry name" value="2-SUCCINYL-6-HYDROXY-2,4-CYCLOHEXADIENE-1-CARBOXYLATE SYNTHASE"/>
    <property type="match status" value="1"/>
</dbReference>
<dbReference type="GO" id="GO:0016787">
    <property type="term" value="F:hydrolase activity"/>
    <property type="evidence" value="ECO:0007669"/>
    <property type="project" value="UniProtKB-KW"/>
</dbReference>
<dbReference type="EMBL" id="CP001778">
    <property type="protein sequence ID" value="ADD45895.1"/>
    <property type="molecule type" value="Genomic_DNA"/>
</dbReference>
<protein>
    <submittedName>
        <fullName evidence="6">TAP domain protein</fullName>
    </submittedName>
</protein>